<evidence type="ECO:0000313" key="1">
    <source>
        <dbReference type="EMBL" id="MCG7507380.1"/>
    </source>
</evidence>
<evidence type="ECO:0000313" key="2">
    <source>
        <dbReference type="Proteomes" id="UP001201701"/>
    </source>
</evidence>
<sequence length="105" mass="11798">MRMKMIGYGQFHYAIKNGKQVSWPVIGLALQKNYLSLYFAVTLDGRPIVAFYAGRLGALRAGRNNFSFERFFDLDAAALEALVARSAEIFEAEPDNPVRYKQGST</sequence>
<proteinExistence type="predicted"/>
<accession>A0ABS9QIY8</accession>
<comment type="caution">
    <text evidence="1">The sequence shown here is derived from an EMBL/GenBank/DDBJ whole genome shotgun (WGS) entry which is preliminary data.</text>
</comment>
<gene>
    <name evidence="1" type="ORF">L4923_20305</name>
</gene>
<name>A0ABS9QIY8_9HYPH</name>
<dbReference type="RefSeq" id="WP_239368466.1">
    <property type="nucleotide sequence ID" value="NZ_JAKREW010000023.1"/>
</dbReference>
<keyword evidence="2" id="KW-1185">Reference proteome</keyword>
<organism evidence="1 2">
    <name type="scientific">Mesorhizobium retamae</name>
    <dbReference type="NCBI Taxonomy" id="2912854"/>
    <lineage>
        <taxon>Bacteria</taxon>
        <taxon>Pseudomonadati</taxon>
        <taxon>Pseudomonadota</taxon>
        <taxon>Alphaproteobacteria</taxon>
        <taxon>Hyphomicrobiales</taxon>
        <taxon>Phyllobacteriaceae</taxon>
        <taxon>Mesorhizobium</taxon>
    </lineage>
</organism>
<dbReference type="EMBL" id="JAKREW010000023">
    <property type="protein sequence ID" value="MCG7507380.1"/>
    <property type="molecule type" value="Genomic_DNA"/>
</dbReference>
<protein>
    <submittedName>
        <fullName evidence="1">DUF1801 domain-containing protein</fullName>
    </submittedName>
</protein>
<dbReference type="Proteomes" id="UP001201701">
    <property type="component" value="Unassembled WGS sequence"/>
</dbReference>
<reference evidence="1 2" key="1">
    <citation type="submission" date="2022-02" db="EMBL/GenBank/DDBJ databases">
        <title>Draft genome sequence of Mezorhizobium retamae strain IRAMC:0171 isolated from Retama raetam nodules.</title>
        <authorList>
            <person name="Bengaied R."/>
            <person name="Sbissi I."/>
            <person name="Huber K."/>
            <person name="Ghodbane F."/>
            <person name="Nouioui I."/>
            <person name="Tarhouni M."/>
            <person name="Gtari M."/>
        </authorList>
    </citation>
    <scope>NUCLEOTIDE SEQUENCE [LARGE SCALE GENOMIC DNA]</scope>
    <source>
        <strain evidence="1 2">IRAMC:0171</strain>
    </source>
</reference>